<protein>
    <submittedName>
        <fullName evidence="2">Uncharacterized protein</fullName>
    </submittedName>
</protein>
<feature type="region of interest" description="Disordered" evidence="1">
    <location>
        <begin position="621"/>
        <end position="640"/>
    </location>
</feature>
<evidence type="ECO:0000313" key="3">
    <source>
        <dbReference type="Proteomes" id="UP000748752"/>
    </source>
</evidence>
<keyword evidence="3" id="KW-1185">Reference proteome</keyword>
<proteinExistence type="predicted"/>
<dbReference type="EMBL" id="NRRV01000062">
    <property type="protein sequence ID" value="MBK1632951.1"/>
    <property type="molecule type" value="Genomic_DNA"/>
</dbReference>
<sequence length="640" mass="68787">MNRHRFDVTLDVQGPVLSRAVATGALGIDALALKDREGNPVLPGTLLRGMLRQAWGDIGVAPSLVHEYLGGDAEQARKPDKDVDAYRLQRAPLRFAEYFSAHPGDSREGFRHRIRVEPDTGAVTGGGLVVIESLFAPGQRACFSGWVELRLPTDAVDGPCTQDEREPDADTLAMLRRLLEKGFAWLPAVGAQKGVGFGRVLGVRVAPAKPYVPPRATPAVLPAALRTAPAAAAPASLAIGLKLLPDAPFCFPLPGPKGSLGNRFRSGEAIPGAALKAALAAVWPGDEKADELRRCYFEDLRITQALPARGESRPLAIPASLAAVGQGIDTAMADFALHPERALRQDPAPRFAVDWKAPERRRARQHCGWPADPPERALVVRNAIDPERGTVRFDPATDGGLLFSMETLVPDGYLWLANLSIPDVAAVDREPLLDLLETLLAPGLGPLGKTKVFAAVVTAGEPWRFHGTGARDRLLLDEGRCVLCLQSRALLLPRGLTIPSVNGGQSLAEAYAEAFHDLSGGSLSLRDHFATQSLGGGNYWWHGFRHCAEPYQPVLLTEPGSVFVLEVAEGRDVDAQGCLADWLARGMPTRGLPLLGAARQLPVWRQNPWLRENGYGEVTVNSTLHLGDPPPATGSFAEEE</sequence>
<dbReference type="RefSeq" id="WP_200240845.1">
    <property type="nucleotide sequence ID" value="NZ_NRRV01000062.1"/>
</dbReference>
<accession>A0ABS1CNJ8</accession>
<gene>
    <name evidence="2" type="ORF">CKO31_19790</name>
</gene>
<dbReference type="Proteomes" id="UP000748752">
    <property type="component" value="Unassembled WGS sequence"/>
</dbReference>
<comment type="caution">
    <text evidence="2">The sequence shown here is derived from an EMBL/GenBank/DDBJ whole genome shotgun (WGS) entry which is preliminary data.</text>
</comment>
<evidence type="ECO:0000313" key="2">
    <source>
        <dbReference type="EMBL" id="MBK1632951.1"/>
    </source>
</evidence>
<organism evidence="2 3">
    <name type="scientific">Thiohalocapsa halophila</name>
    <dbReference type="NCBI Taxonomy" id="69359"/>
    <lineage>
        <taxon>Bacteria</taxon>
        <taxon>Pseudomonadati</taxon>
        <taxon>Pseudomonadota</taxon>
        <taxon>Gammaproteobacteria</taxon>
        <taxon>Chromatiales</taxon>
        <taxon>Chromatiaceae</taxon>
        <taxon>Thiohalocapsa</taxon>
    </lineage>
</organism>
<dbReference type="CDD" id="cd09726">
    <property type="entry name" value="RAMP_I_III"/>
    <property type="match status" value="1"/>
</dbReference>
<evidence type="ECO:0000256" key="1">
    <source>
        <dbReference type="SAM" id="MobiDB-lite"/>
    </source>
</evidence>
<name>A0ABS1CNJ8_9GAMM</name>
<reference evidence="2 3" key="1">
    <citation type="journal article" date="2020" name="Microorganisms">
        <title>Osmotic Adaptation and Compatible Solute Biosynthesis of Phototrophic Bacteria as Revealed from Genome Analyses.</title>
        <authorList>
            <person name="Imhoff J.F."/>
            <person name="Rahn T."/>
            <person name="Kunzel S."/>
            <person name="Keller A."/>
            <person name="Neulinger S.C."/>
        </authorList>
    </citation>
    <scope>NUCLEOTIDE SEQUENCE [LARGE SCALE GENOMIC DNA]</scope>
    <source>
        <strain evidence="2 3">DSM 6210</strain>
    </source>
</reference>